<reference evidence="2" key="1">
    <citation type="submission" date="2020-11" db="EMBL/GenBank/DDBJ databases">
        <authorList>
            <person name="Tran Van P."/>
        </authorList>
    </citation>
    <scope>NUCLEOTIDE SEQUENCE</scope>
</reference>
<proteinExistence type="predicted"/>
<gene>
    <name evidence="2" type="ORF">TPSB3V08_LOCUS4731</name>
</gene>
<protein>
    <submittedName>
        <fullName evidence="2">Uncharacterized protein</fullName>
    </submittedName>
</protein>
<accession>A0A7R9H1U7</accession>
<evidence type="ECO:0000256" key="1">
    <source>
        <dbReference type="SAM" id="Coils"/>
    </source>
</evidence>
<dbReference type="AlphaFoldDB" id="A0A7R9H1U7"/>
<name>A0A7R9H1U7_TIMPO</name>
<keyword evidence="1" id="KW-0175">Coiled coil</keyword>
<evidence type="ECO:0000313" key="2">
    <source>
        <dbReference type="EMBL" id="CAD7404927.1"/>
    </source>
</evidence>
<organism evidence="2">
    <name type="scientific">Timema poppense</name>
    <name type="common">Walking stick</name>
    <dbReference type="NCBI Taxonomy" id="170557"/>
    <lineage>
        <taxon>Eukaryota</taxon>
        <taxon>Metazoa</taxon>
        <taxon>Ecdysozoa</taxon>
        <taxon>Arthropoda</taxon>
        <taxon>Hexapoda</taxon>
        <taxon>Insecta</taxon>
        <taxon>Pterygota</taxon>
        <taxon>Neoptera</taxon>
        <taxon>Polyneoptera</taxon>
        <taxon>Phasmatodea</taxon>
        <taxon>Timematodea</taxon>
        <taxon>Timematoidea</taxon>
        <taxon>Timematidae</taxon>
        <taxon>Timema</taxon>
    </lineage>
</organism>
<feature type="coiled-coil region" evidence="1">
    <location>
        <begin position="125"/>
        <end position="152"/>
    </location>
</feature>
<dbReference type="EMBL" id="OD002339">
    <property type="protein sequence ID" value="CAD7404927.1"/>
    <property type="molecule type" value="Genomic_DNA"/>
</dbReference>
<sequence>MGLQRVLNEVYCAAWSFRSCPPLLRRYAGGVGGLILRGVGVRMFLGTWIGKLFPHNKAWGRNLRQVAGLVKVVQWDIVVPITFLNAVLSTDYLHCADHLSQCCALDRLFAVSFGDLTFEEKQQVIMKVKEKISHLKDARNDFEETYRKLEDDDNVEAPKKRRREDD</sequence>